<reference evidence="1 2" key="1">
    <citation type="journal article" date="2016" name="Nat. Commun.">
        <title>Thousands of microbial genomes shed light on interconnected biogeochemical processes in an aquifer system.</title>
        <authorList>
            <person name="Anantharaman K."/>
            <person name="Brown C.T."/>
            <person name="Hug L.A."/>
            <person name="Sharon I."/>
            <person name="Castelle C.J."/>
            <person name="Probst A.J."/>
            <person name="Thomas B.C."/>
            <person name="Singh A."/>
            <person name="Wilkins M.J."/>
            <person name="Karaoz U."/>
            <person name="Brodie E.L."/>
            <person name="Williams K.H."/>
            <person name="Hubbard S.S."/>
            <person name="Banfield J.F."/>
        </authorList>
    </citation>
    <scope>NUCLEOTIDE SEQUENCE [LARGE SCALE GENOMIC DNA]</scope>
</reference>
<organism evidence="1 2">
    <name type="scientific">Candidatus Sungbacteria bacterium RIFCSPHIGHO2_02_FULL_47_11</name>
    <dbReference type="NCBI Taxonomy" id="1802270"/>
    <lineage>
        <taxon>Bacteria</taxon>
        <taxon>Candidatus Sungiibacteriota</taxon>
    </lineage>
</organism>
<dbReference type="STRING" id="1802270.A3C07_03690"/>
<evidence type="ECO:0008006" key="3">
    <source>
        <dbReference type="Google" id="ProtNLM"/>
    </source>
</evidence>
<accession>A0A1G2KP76</accession>
<gene>
    <name evidence="1" type="ORF">A3C07_03690</name>
</gene>
<name>A0A1G2KP76_9BACT</name>
<dbReference type="Proteomes" id="UP000179023">
    <property type="component" value="Unassembled WGS sequence"/>
</dbReference>
<dbReference type="EMBL" id="MHQI01000020">
    <property type="protein sequence ID" value="OHA00301.1"/>
    <property type="molecule type" value="Genomic_DNA"/>
</dbReference>
<dbReference type="AlphaFoldDB" id="A0A1G2KP76"/>
<evidence type="ECO:0000313" key="2">
    <source>
        <dbReference type="Proteomes" id="UP000179023"/>
    </source>
</evidence>
<proteinExistence type="predicted"/>
<sequence>MSHTPNFDKALDVILKDLKPHKRTCQQCGGDFEIFKEDIEFYHMLRVPPPTFCPECRKQRRFVFSNNMMFYKRPCDAPGHTEWMISLFPENIPHKVFDHHYWWGDEWDPMRYGIKWDSSLPFFEQFRGLFYRVPLIQSNRDPRSEASEYTAYGLELKNCYYVFGGIKSEDIWYGNWPINSRDCMDVFIAWNSESCYEIVASKDNHNCAYIYFSDGCMDSRFLYDCKNCSYCFGCVNLRNKKYHFFNQPLTKEAYEQKMREMRVGSRSELLRLQREFWTFVGKNFRRATRNENVVHATGTLLRNCKNCFMCFWVESGENLRYVDYSLPIKDSMDITIAGAGGGMERMYEIVNAATYDIKFSHYVRQSSHSVEYSINCLNCEHCFGCVGLRNKKFCIFNRQYSEDEYWKLADETKTRMLERGEYGEFFPISMSPYPYNASLAQLEFPRTKTEVEGLGGYWAEPPISLDGVDPQTILRAPERLPDDIKDVDDGILEKVIVCETTGKPFRIIKQELEFYRKHDLPLPTKHPYQRLIERFAMKTPFRLWQYPCAKCGKETYTSYDPALKLTVYCEECYKRKVI</sequence>
<comment type="caution">
    <text evidence="1">The sequence shown here is derived from an EMBL/GenBank/DDBJ whole genome shotgun (WGS) entry which is preliminary data.</text>
</comment>
<protein>
    <recommendedName>
        <fullName evidence="3">Zinc-binding domain-containing protein</fullName>
    </recommendedName>
</protein>
<evidence type="ECO:0000313" key="1">
    <source>
        <dbReference type="EMBL" id="OHA00301.1"/>
    </source>
</evidence>